<dbReference type="PROSITE" id="PS01133">
    <property type="entry name" value="UPF0017"/>
    <property type="match status" value="1"/>
</dbReference>
<proteinExistence type="inferred from homology"/>
<feature type="active site" description="Charge relay system" evidence="4">
    <location>
        <position position="312"/>
    </location>
</feature>
<keyword evidence="14" id="KW-1185">Reference proteome</keyword>
<name>A0A6A7YNU1_9PSED</name>
<evidence type="ECO:0000313" key="9">
    <source>
        <dbReference type="EMBL" id="MQU33122.1"/>
    </source>
</evidence>
<evidence type="ECO:0000313" key="14">
    <source>
        <dbReference type="Proteomes" id="UP000470186"/>
    </source>
</evidence>
<evidence type="ECO:0000313" key="7">
    <source>
        <dbReference type="EMBL" id="MQT76512.1"/>
    </source>
</evidence>
<feature type="domain" description="AB hydrolase-1" evidence="5">
    <location>
        <begin position="67"/>
        <end position="318"/>
    </location>
</feature>
<evidence type="ECO:0000256" key="1">
    <source>
        <dbReference type="ARBA" id="ARBA00010884"/>
    </source>
</evidence>
<dbReference type="PIRSF" id="PIRSF005211">
    <property type="entry name" value="Ab_hydro_YheT"/>
    <property type="match status" value="1"/>
</dbReference>
<evidence type="ECO:0000256" key="4">
    <source>
        <dbReference type="PIRSR" id="PIRSR005211-1"/>
    </source>
</evidence>
<evidence type="ECO:0000313" key="11">
    <source>
        <dbReference type="Proteomes" id="UP000441404"/>
    </source>
</evidence>
<dbReference type="Proteomes" id="UP000489190">
    <property type="component" value="Unassembled WGS sequence"/>
</dbReference>
<dbReference type="EMBL" id="WIWJ01000006">
    <property type="protein sequence ID" value="MQT46040.1"/>
    <property type="molecule type" value="Genomic_DNA"/>
</dbReference>
<dbReference type="EMBL" id="WIVV01000054">
    <property type="protein sequence ID" value="MQU43414.1"/>
    <property type="molecule type" value="Genomic_DNA"/>
</dbReference>
<evidence type="ECO:0000313" key="15">
    <source>
        <dbReference type="Proteomes" id="UP000489190"/>
    </source>
</evidence>
<dbReference type="PANTHER" id="PTHR10794">
    <property type="entry name" value="ABHYDROLASE DOMAIN-CONTAINING PROTEIN"/>
    <property type="match status" value="1"/>
</dbReference>
<dbReference type="NCBIfam" id="NF008218">
    <property type="entry name" value="PRK10985.1"/>
    <property type="match status" value="1"/>
</dbReference>
<dbReference type="Gene3D" id="3.40.50.1820">
    <property type="entry name" value="alpha/beta hydrolase"/>
    <property type="match status" value="1"/>
</dbReference>
<organism evidence="8 15">
    <name type="scientific">Pseudomonas helleri</name>
    <dbReference type="NCBI Taxonomy" id="1608996"/>
    <lineage>
        <taxon>Bacteria</taxon>
        <taxon>Pseudomonadati</taxon>
        <taxon>Pseudomonadota</taxon>
        <taxon>Gammaproteobacteria</taxon>
        <taxon>Pseudomonadales</taxon>
        <taxon>Pseudomonadaceae</taxon>
        <taxon>Pseudomonas</taxon>
    </lineage>
</organism>
<protein>
    <submittedName>
        <fullName evidence="8">Hydrolase</fullName>
    </submittedName>
</protein>
<dbReference type="GO" id="GO:0047372">
    <property type="term" value="F:monoacylglycerol lipase activity"/>
    <property type="evidence" value="ECO:0007669"/>
    <property type="project" value="TreeGrafter"/>
</dbReference>
<evidence type="ECO:0000259" key="5">
    <source>
        <dbReference type="Pfam" id="PF00561"/>
    </source>
</evidence>
<dbReference type="InterPro" id="IPR029058">
    <property type="entry name" value="AB_hydrolase_fold"/>
</dbReference>
<reference evidence="11 12" key="1">
    <citation type="submission" date="2019-10" db="EMBL/GenBank/DDBJ databases">
        <title>Evaluation of single-gene subtyping targets for Pseudomonas.</title>
        <authorList>
            <person name="Reichler S.J."/>
            <person name="Orsi R.H."/>
            <person name="Wiedmann M."/>
            <person name="Martin N.H."/>
            <person name="Murphy S.I."/>
        </authorList>
    </citation>
    <scope>NUCLEOTIDE SEQUENCE [LARGE SCALE GENOMIC DNA]</scope>
    <source>
        <strain evidence="10 13">FSL R10-1876</strain>
        <strain evidence="9 14">FSL R10-2107</strain>
        <strain evidence="7 12">FSL R10-2932</strain>
        <strain evidence="8 15">FSL R10-3254</strain>
        <strain evidence="6 11">FSL R10-3257</strain>
    </source>
</reference>
<dbReference type="InterPro" id="IPR000073">
    <property type="entry name" value="AB_hydrolase_1"/>
</dbReference>
<comment type="caution">
    <text evidence="8">The sequence shown here is derived from an EMBL/GenBank/DDBJ whole genome shotgun (WGS) entry which is preliminary data.</text>
</comment>
<evidence type="ECO:0000313" key="13">
    <source>
        <dbReference type="Proteomes" id="UP000466863"/>
    </source>
</evidence>
<dbReference type="Proteomes" id="UP000466863">
    <property type="component" value="Unassembled WGS sequence"/>
</dbReference>
<dbReference type="PANTHER" id="PTHR10794:SF94">
    <property type="entry name" value="ESTERASE YHET-RELATED"/>
    <property type="match status" value="1"/>
</dbReference>
<evidence type="ECO:0000256" key="3">
    <source>
        <dbReference type="ARBA" id="ARBA00022801"/>
    </source>
</evidence>
<comment type="similarity">
    <text evidence="1">Belongs to the AB hydrolase superfamily. AB hydrolase 4 family.</text>
</comment>
<dbReference type="Proteomes" id="UP000441404">
    <property type="component" value="Unassembled WGS sequence"/>
</dbReference>
<dbReference type="Pfam" id="PF00561">
    <property type="entry name" value="Abhydrolase_1"/>
    <property type="match status" value="1"/>
</dbReference>
<evidence type="ECO:0000313" key="12">
    <source>
        <dbReference type="Proteomes" id="UP000447574"/>
    </source>
</evidence>
<feature type="active site" description="Charge relay system" evidence="4">
    <location>
        <position position="284"/>
    </location>
</feature>
<dbReference type="InterPro" id="IPR000952">
    <property type="entry name" value="AB_hydrolase_4_CS"/>
</dbReference>
<accession>A0A6A7YNU1</accession>
<evidence type="ECO:0000256" key="2">
    <source>
        <dbReference type="ARBA" id="ARBA00022487"/>
    </source>
</evidence>
<sequence length="343" mass="37858">MRALASPALPVELFTPASGLGNPHLQTLWGPLWRTKPVVEHQRERLWLEDGDFLDLDWHGTPSAHEPLVLVLHGLTGSSASHYIAGQQSALAKQGWASVALNWRGCSGEPNLLARSYHSGASEDLAATVAHLRARYPLAPIYAVGYSLGGNVLLKYLGESGSASGLQGGVAVSVPFRLDQCADRIGMGFSKVYQAHFMREMVAYVKIKQRQFQQDAKHEALAALAKLGTLKSLSKLRTFWEFDDRVTAPLNGYQSVDDYYRRASSRYFLGAIETPTLIIQSEDDPFVFKHSIPEASELSACTELELHTKGGHVGFVEGSPRTPRYYLERRIPQWLASLKPESA</sequence>
<dbReference type="InterPro" id="IPR012020">
    <property type="entry name" value="ABHD4"/>
</dbReference>
<dbReference type="SUPFAM" id="SSF53474">
    <property type="entry name" value="alpha/beta-Hydrolases"/>
    <property type="match status" value="1"/>
</dbReference>
<gene>
    <name evidence="10" type="ORF">GHO28_12995</name>
    <name evidence="9" type="ORF">GHO30_17300</name>
    <name evidence="7" type="ORF">GHO37_19710</name>
    <name evidence="8" type="ORF">GHO39_05460</name>
    <name evidence="6" type="ORF">GHO40_04710</name>
</gene>
<dbReference type="Proteomes" id="UP000447574">
    <property type="component" value="Unassembled WGS sequence"/>
</dbReference>
<dbReference type="Proteomes" id="UP000470186">
    <property type="component" value="Unassembled WGS sequence"/>
</dbReference>
<feature type="active site" description="Charge relay system" evidence="4">
    <location>
        <position position="147"/>
    </location>
</feature>
<dbReference type="EMBL" id="WIVX01000092">
    <property type="protein sequence ID" value="MQU33122.1"/>
    <property type="molecule type" value="Genomic_DNA"/>
</dbReference>
<dbReference type="EMBL" id="WIWF01000091">
    <property type="protein sequence ID" value="MQT76512.1"/>
    <property type="molecule type" value="Genomic_DNA"/>
</dbReference>
<dbReference type="InterPro" id="IPR050960">
    <property type="entry name" value="AB_hydrolase_4_sf"/>
</dbReference>
<keyword evidence="2" id="KW-0719">Serine esterase</keyword>
<dbReference type="EMBL" id="WIWI01000011">
    <property type="protein sequence ID" value="MQT88592.1"/>
    <property type="molecule type" value="Genomic_DNA"/>
</dbReference>
<dbReference type="GO" id="GO:0034338">
    <property type="term" value="F:short-chain carboxylesterase activity"/>
    <property type="evidence" value="ECO:0007669"/>
    <property type="project" value="TreeGrafter"/>
</dbReference>
<dbReference type="GeneID" id="97251910"/>
<dbReference type="AlphaFoldDB" id="A0A6A7YNU1"/>
<evidence type="ECO:0000313" key="8">
    <source>
        <dbReference type="EMBL" id="MQT88592.1"/>
    </source>
</evidence>
<evidence type="ECO:0000313" key="6">
    <source>
        <dbReference type="EMBL" id="MQT46040.1"/>
    </source>
</evidence>
<dbReference type="OrthoDB" id="332676at2"/>
<keyword evidence="3 8" id="KW-0378">Hydrolase</keyword>
<evidence type="ECO:0000313" key="10">
    <source>
        <dbReference type="EMBL" id="MQU43414.1"/>
    </source>
</evidence>
<dbReference type="RefSeq" id="WP_088500227.1">
    <property type="nucleotide sequence ID" value="NZ_CP174501.1"/>
</dbReference>